<keyword evidence="9" id="KW-1133">Transmembrane helix</keyword>
<feature type="domain" description="Ig-like" evidence="11">
    <location>
        <begin position="115"/>
        <end position="188"/>
    </location>
</feature>
<dbReference type="PRINTS" id="PR01536">
    <property type="entry name" value="INTRLKN1R12F"/>
</dbReference>
<keyword evidence="9" id="KW-0812">Transmembrane</keyword>
<dbReference type="InterPro" id="IPR000157">
    <property type="entry name" value="TIR_dom"/>
</dbReference>
<dbReference type="Pfam" id="PF01582">
    <property type="entry name" value="TIR"/>
    <property type="match status" value="1"/>
</dbReference>
<dbReference type="STRING" id="56723.ENSLBEP00000016530"/>
<dbReference type="GO" id="GO:0016787">
    <property type="term" value="F:hydrolase activity"/>
    <property type="evidence" value="ECO:0007669"/>
    <property type="project" value="UniProtKB-KW"/>
</dbReference>
<evidence type="ECO:0000259" key="11">
    <source>
        <dbReference type="PROSITE" id="PS50835"/>
    </source>
</evidence>
<dbReference type="GeneTree" id="ENSGT01090000259985"/>
<dbReference type="PRINTS" id="PR01537">
    <property type="entry name" value="INTRLKN1R1F"/>
</dbReference>
<evidence type="ECO:0000256" key="7">
    <source>
        <dbReference type="ARBA" id="ARBA00023180"/>
    </source>
</evidence>
<dbReference type="InterPro" id="IPR015621">
    <property type="entry name" value="IL-1_rcpt_fam"/>
</dbReference>
<dbReference type="InterPro" id="IPR035897">
    <property type="entry name" value="Toll_tir_struct_dom_sf"/>
</dbReference>
<dbReference type="PROSITE" id="PS50104">
    <property type="entry name" value="TIR"/>
    <property type="match status" value="1"/>
</dbReference>
<proteinExistence type="inferred from homology"/>
<sequence>MTKTAESFLKDREIGQVMHRERAPLPNKSQSVELPGTLLGEFAACLPSASCLNCMSHFPLLGELKLVHPSGNVSSTLIYCRIRTMAVAGWVFLLAALLSLGFAHNHSGEAEIYHVSAGRLFMLRCPNADSHTNITWRRDGRHNQSLPTGVEERDGLLWFLPVQVSHNGSYTCEKRDETGSFRIKVGVSVSSGKCPDPLETISIPEAVSDGLPCKQSEIFGLNSTRSIRWMKDCGPVNRQGEDISVEGDGFMRLPSASQGDAGIYTCLVDINLDGRNYTAARSIKLTITDGTVTPEAKVVTPQQEVVVVEVGGKAELKCLAYIGFRENSEDDIYWTVGGTFVEDNEGFHESWKYSHISGRVYGMSTLIISEVHRQFLNVPIGCHIMTLNGVKVGFVHLQEADRSALYTSLALCILVPLTILILVTALIFFRVDLVLAYRKLSRGFAKQHAPDGKLYDAYVSFIHPGTQSLAETARFALQILPEELENKHGYSLYIRGRDDCPGEAVHDAVAATLSQCRRLILILSPLEKSYSEVKTEEVPICDNLNQLCYEHKVGLYDALTRNSLRVILVELDGPVDYSLLPESLRYIKRKQGALKWRTTSAGVHKLKKLDSNRNLWKNLRYHMPSVPTGRLKTVKTGHLC</sequence>
<accession>A0A3Q3M7Y4</accession>
<dbReference type="PANTHER" id="PTHR11890:SF26">
    <property type="entry name" value="INTERLEUKIN-1 RECEPTOR TYPE 1"/>
    <property type="match status" value="1"/>
</dbReference>
<evidence type="ECO:0000256" key="1">
    <source>
        <dbReference type="ARBA" id="ARBA00009752"/>
    </source>
</evidence>
<protein>
    <submittedName>
        <fullName evidence="12">Interleukin-1 receptor type 1-like</fullName>
    </submittedName>
</protein>
<keyword evidence="4" id="KW-0378">Hydrolase</keyword>
<evidence type="ECO:0000313" key="13">
    <source>
        <dbReference type="Proteomes" id="UP000261660"/>
    </source>
</evidence>
<reference evidence="12" key="1">
    <citation type="submission" date="2025-08" db="UniProtKB">
        <authorList>
            <consortium name="Ensembl"/>
        </authorList>
    </citation>
    <scope>IDENTIFICATION</scope>
</reference>
<feature type="domain" description="Ig-like" evidence="11">
    <location>
        <begin position="195"/>
        <end position="286"/>
    </location>
</feature>
<keyword evidence="5" id="KW-0520">NAD</keyword>
<keyword evidence="3" id="KW-0677">Repeat</keyword>
<keyword evidence="8" id="KW-0393">Immunoglobulin domain</keyword>
<dbReference type="InParanoid" id="A0A3Q3M7Y4"/>
<comment type="similarity">
    <text evidence="1">Belongs to the interleukin-1 receptor family.</text>
</comment>
<organism evidence="12 13">
    <name type="scientific">Labrus bergylta</name>
    <name type="common">ballan wrasse</name>
    <dbReference type="NCBI Taxonomy" id="56723"/>
    <lineage>
        <taxon>Eukaryota</taxon>
        <taxon>Metazoa</taxon>
        <taxon>Chordata</taxon>
        <taxon>Craniata</taxon>
        <taxon>Vertebrata</taxon>
        <taxon>Euteleostomi</taxon>
        <taxon>Actinopterygii</taxon>
        <taxon>Neopterygii</taxon>
        <taxon>Teleostei</taxon>
        <taxon>Neoteleostei</taxon>
        <taxon>Acanthomorphata</taxon>
        <taxon>Eupercaria</taxon>
        <taxon>Labriformes</taxon>
        <taxon>Labridae</taxon>
        <taxon>Labrus</taxon>
    </lineage>
</organism>
<evidence type="ECO:0000256" key="4">
    <source>
        <dbReference type="ARBA" id="ARBA00022801"/>
    </source>
</evidence>
<feature type="transmembrane region" description="Helical" evidence="9">
    <location>
        <begin position="84"/>
        <end position="103"/>
    </location>
</feature>
<dbReference type="SUPFAM" id="SSF48726">
    <property type="entry name" value="Immunoglobulin"/>
    <property type="match status" value="2"/>
</dbReference>
<dbReference type="SUPFAM" id="SSF52200">
    <property type="entry name" value="Toll/Interleukin receptor TIR domain"/>
    <property type="match status" value="1"/>
</dbReference>
<dbReference type="InterPro" id="IPR036179">
    <property type="entry name" value="Ig-like_dom_sf"/>
</dbReference>
<feature type="domain" description="TIR" evidence="10">
    <location>
        <begin position="453"/>
        <end position="623"/>
    </location>
</feature>
<evidence type="ECO:0000259" key="10">
    <source>
        <dbReference type="PROSITE" id="PS50104"/>
    </source>
</evidence>
<dbReference type="InterPro" id="IPR004074">
    <property type="entry name" value="IL-1_rcpt_I/II-typ"/>
</dbReference>
<feature type="transmembrane region" description="Helical" evidence="9">
    <location>
        <begin position="404"/>
        <end position="429"/>
    </location>
</feature>
<dbReference type="SMART" id="SM00409">
    <property type="entry name" value="IG"/>
    <property type="match status" value="3"/>
</dbReference>
<dbReference type="GO" id="GO:0004908">
    <property type="term" value="F:interleukin-1 receptor activity"/>
    <property type="evidence" value="ECO:0007669"/>
    <property type="project" value="InterPro"/>
</dbReference>
<keyword evidence="7" id="KW-0325">Glycoprotein</keyword>
<dbReference type="Proteomes" id="UP000261660">
    <property type="component" value="Unplaced"/>
</dbReference>
<dbReference type="Ensembl" id="ENSLBET00000017475.1">
    <property type="protein sequence ID" value="ENSLBEP00000016530.1"/>
    <property type="gene ID" value="ENSLBEG00000012767.1"/>
</dbReference>
<name>A0A3Q3M7Y4_9LABR</name>
<evidence type="ECO:0000313" key="12">
    <source>
        <dbReference type="Ensembl" id="ENSLBEP00000016530.1"/>
    </source>
</evidence>
<evidence type="ECO:0000256" key="6">
    <source>
        <dbReference type="ARBA" id="ARBA00023157"/>
    </source>
</evidence>
<keyword evidence="6" id="KW-1015">Disulfide bond</keyword>
<dbReference type="InterPro" id="IPR013783">
    <property type="entry name" value="Ig-like_fold"/>
</dbReference>
<dbReference type="PROSITE" id="PS50835">
    <property type="entry name" value="IG_LIKE"/>
    <property type="match status" value="2"/>
</dbReference>
<dbReference type="InterPro" id="IPR007110">
    <property type="entry name" value="Ig-like_dom"/>
</dbReference>
<dbReference type="Gene3D" id="3.40.50.10140">
    <property type="entry name" value="Toll/interleukin-1 receptor homology (TIR) domain"/>
    <property type="match status" value="1"/>
</dbReference>
<reference evidence="12" key="2">
    <citation type="submission" date="2025-09" db="UniProtKB">
        <authorList>
            <consortium name="Ensembl"/>
        </authorList>
    </citation>
    <scope>IDENTIFICATION</scope>
</reference>
<evidence type="ECO:0000256" key="2">
    <source>
        <dbReference type="ARBA" id="ARBA00022729"/>
    </source>
</evidence>
<dbReference type="Gene3D" id="2.60.40.10">
    <property type="entry name" value="Immunoglobulins"/>
    <property type="match status" value="3"/>
</dbReference>
<evidence type="ECO:0000256" key="5">
    <source>
        <dbReference type="ARBA" id="ARBA00023027"/>
    </source>
</evidence>
<evidence type="ECO:0000256" key="3">
    <source>
        <dbReference type="ARBA" id="ARBA00022737"/>
    </source>
</evidence>
<dbReference type="InterPro" id="IPR003599">
    <property type="entry name" value="Ig_sub"/>
</dbReference>
<dbReference type="InterPro" id="IPR003598">
    <property type="entry name" value="Ig_sub2"/>
</dbReference>
<dbReference type="AlphaFoldDB" id="A0A3Q3M7Y4"/>
<keyword evidence="9" id="KW-0472">Membrane</keyword>
<dbReference type="PANTHER" id="PTHR11890">
    <property type="entry name" value="INTERLEUKIN-1 RECEPTOR FAMILY MEMBER"/>
    <property type="match status" value="1"/>
</dbReference>
<evidence type="ECO:0000256" key="9">
    <source>
        <dbReference type="SAM" id="Phobius"/>
    </source>
</evidence>
<dbReference type="FunCoup" id="A0A3Q3M7Y4">
    <property type="interactions" value="166"/>
</dbReference>
<evidence type="ECO:0000256" key="8">
    <source>
        <dbReference type="ARBA" id="ARBA00023319"/>
    </source>
</evidence>
<keyword evidence="13" id="KW-1185">Reference proteome</keyword>
<dbReference type="SMART" id="SM00255">
    <property type="entry name" value="TIR"/>
    <property type="match status" value="1"/>
</dbReference>
<keyword evidence="2" id="KW-0732">Signal</keyword>
<dbReference type="SMART" id="SM00408">
    <property type="entry name" value="IGc2"/>
    <property type="match status" value="2"/>
</dbReference>